<proteinExistence type="predicted"/>
<dbReference type="InterPro" id="IPR037914">
    <property type="entry name" value="SpoVT-AbrB_sf"/>
</dbReference>
<organism evidence="3">
    <name type="scientific">uncultured Solirubrobacteraceae bacterium</name>
    <dbReference type="NCBI Taxonomy" id="1162706"/>
    <lineage>
        <taxon>Bacteria</taxon>
        <taxon>Bacillati</taxon>
        <taxon>Actinomycetota</taxon>
        <taxon>Thermoleophilia</taxon>
        <taxon>Solirubrobacterales</taxon>
        <taxon>Solirubrobacteraceae</taxon>
        <taxon>environmental samples</taxon>
    </lineage>
</organism>
<gene>
    <name evidence="3" type="ORF">AVDCRST_MAG67-4536</name>
</gene>
<dbReference type="PROSITE" id="PS51740">
    <property type="entry name" value="SPOVT_ABRB"/>
    <property type="match status" value="1"/>
</dbReference>
<dbReference type="AlphaFoldDB" id="A0A6J4TVT2"/>
<dbReference type="SMART" id="SM00966">
    <property type="entry name" value="SpoVT_AbrB"/>
    <property type="match status" value="1"/>
</dbReference>
<protein>
    <recommendedName>
        <fullName evidence="2">SpoVT-AbrB domain-containing protein</fullName>
    </recommendedName>
</protein>
<dbReference type="NCBIfam" id="TIGR01439">
    <property type="entry name" value="lp_hng_hel_AbrB"/>
    <property type="match status" value="1"/>
</dbReference>
<evidence type="ECO:0000313" key="3">
    <source>
        <dbReference type="EMBL" id="CAA9533776.1"/>
    </source>
</evidence>
<name>A0A6J4TVT2_9ACTN</name>
<keyword evidence="1" id="KW-0238">DNA-binding</keyword>
<dbReference type="EMBL" id="CADCVQ010000182">
    <property type="protein sequence ID" value="CAA9533776.1"/>
    <property type="molecule type" value="Genomic_DNA"/>
</dbReference>
<dbReference type="GO" id="GO:0003677">
    <property type="term" value="F:DNA binding"/>
    <property type="evidence" value="ECO:0007669"/>
    <property type="project" value="UniProtKB-UniRule"/>
</dbReference>
<feature type="domain" description="SpoVT-AbrB" evidence="2">
    <location>
        <begin position="1"/>
        <end position="44"/>
    </location>
</feature>
<dbReference type="Pfam" id="PF04014">
    <property type="entry name" value="MazE_antitoxin"/>
    <property type="match status" value="1"/>
</dbReference>
<dbReference type="SUPFAM" id="SSF89447">
    <property type="entry name" value="AbrB/MazE/MraZ-like"/>
    <property type="match status" value="1"/>
</dbReference>
<evidence type="ECO:0000259" key="2">
    <source>
        <dbReference type="PROSITE" id="PS51740"/>
    </source>
</evidence>
<sequence>MRATIDKAGRLVIPKTLRERLGLRPGPVEVHADGTGIRVESLAAESLDERSGRLVIPASGTVLDDEAVRSLRDGDQR</sequence>
<evidence type="ECO:0000256" key="1">
    <source>
        <dbReference type="PROSITE-ProRule" id="PRU01076"/>
    </source>
</evidence>
<dbReference type="Gene3D" id="2.10.260.10">
    <property type="match status" value="1"/>
</dbReference>
<dbReference type="InterPro" id="IPR007159">
    <property type="entry name" value="SpoVT-AbrB_dom"/>
</dbReference>
<accession>A0A6J4TVT2</accession>
<reference evidence="3" key="1">
    <citation type="submission" date="2020-02" db="EMBL/GenBank/DDBJ databases">
        <authorList>
            <person name="Meier V. D."/>
        </authorList>
    </citation>
    <scope>NUCLEOTIDE SEQUENCE</scope>
    <source>
        <strain evidence="3">AVDCRST_MAG67</strain>
    </source>
</reference>